<organism evidence="2 3">
    <name type="scientific">Leptospira weilii str. UI 13098</name>
    <dbReference type="NCBI Taxonomy" id="1088542"/>
    <lineage>
        <taxon>Bacteria</taxon>
        <taxon>Pseudomonadati</taxon>
        <taxon>Spirochaetota</taxon>
        <taxon>Spirochaetia</taxon>
        <taxon>Leptospirales</taxon>
        <taxon>Leptospiraceae</taxon>
        <taxon>Leptospira</taxon>
    </lineage>
</organism>
<evidence type="ECO:0000259" key="1">
    <source>
        <dbReference type="PROSITE" id="PS51977"/>
    </source>
</evidence>
<dbReference type="AlphaFoldDB" id="M6PYK0"/>
<dbReference type="Proteomes" id="UP000012118">
    <property type="component" value="Unassembled WGS sequence"/>
</dbReference>
<sequence>MQHYLTYKDETSDKFWNIEVSGTSFTVTYGKTGTPGQTQKKKFKDEATCLKEAKKLLAEKLKKGYIESEAASASQKKDRSNSEMKNDWQTVDSSENSSWDILVTAKDWKHKLAEHFQFLASHSSCNEILDAMFQNAKNIKITENGLNINFKNGKLWCGRPFSGSLPENLPASFASIFRKHNGILFEDETGLSFGFEGINDNGVGNYLPNGLIDHDKEFIATLNKVHISSADIKAPLCVGQDFYILDPLLPSANEPSLRFVSHENGIVAEPVTRDWNFGGTFLRLLAEKIMNQQVAWTNAVTFKEVAFDSVLKIKQRIIKGQIYNNKLYTIEMAIPKDLEKYYAKTEKRIACYDSNTGSELVSLALEGSPYDMVIHADQLFVFILSVQDDTTSFKINSYDISSGIHFKSNLENFQDKEIKSPAGIAAKCALYIKDSQLLFFFYDIEGLKKHDLRAYNLATGEREFVFTFSQTFINTPVQDGNQFYFYTADSESIVRMEISNNTVQLNNLFVTDSHWLEGWQVSGDFIYVSTDNLKTRREKIAVFDFAGKRVQEYNTPSSIVPERFYVRGELLIADTGHFYQVLPKGALSPLKSNWKPKNETLTNQTGKITFDKNRMFIPRKVIDPKPGQEYCFEIFSINLK</sequence>
<keyword evidence="3" id="KW-1185">Reference proteome</keyword>
<feature type="domain" description="WGR" evidence="1">
    <location>
        <begin position="1"/>
        <end position="78"/>
    </location>
</feature>
<dbReference type="Gene3D" id="2.130.10.10">
    <property type="entry name" value="YVTN repeat-like/Quinoprotein amine dehydrogenase"/>
    <property type="match status" value="1"/>
</dbReference>
<dbReference type="SMART" id="SM00773">
    <property type="entry name" value="WGR"/>
    <property type="match status" value="1"/>
</dbReference>
<accession>M6PYK0</accession>
<dbReference type="InterPro" id="IPR008893">
    <property type="entry name" value="WGR_domain"/>
</dbReference>
<dbReference type="Gene3D" id="2.20.140.10">
    <property type="entry name" value="WGR domain"/>
    <property type="match status" value="1"/>
</dbReference>
<dbReference type="InterPro" id="IPR050458">
    <property type="entry name" value="LolB"/>
</dbReference>
<dbReference type="PANTHER" id="PTHR30634">
    <property type="entry name" value="OUTER MEMBRANE LOLAB LIPOPROTEIN INSERTION APPARATUS"/>
    <property type="match status" value="1"/>
</dbReference>
<dbReference type="SUPFAM" id="SSF142921">
    <property type="entry name" value="WGR domain-like"/>
    <property type="match status" value="1"/>
</dbReference>
<dbReference type="Pfam" id="PF05406">
    <property type="entry name" value="WGR"/>
    <property type="match status" value="1"/>
</dbReference>
<evidence type="ECO:0000313" key="2">
    <source>
        <dbReference type="EMBL" id="EMN88134.1"/>
    </source>
</evidence>
<name>M6PYK0_9LEPT</name>
<dbReference type="PANTHER" id="PTHR30634:SF13">
    <property type="entry name" value="PROTEIN YEHF"/>
    <property type="match status" value="1"/>
</dbReference>
<evidence type="ECO:0000313" key="3">
    <source>
        <dbReference type="Proteomes" id="UP000012118"/>
    </source>
</evidence>
<dbReference type="PROSITE" id="PS51977">
    <property type="entry name" value="WGR"/>
    <property type="match status" value="1"/>
</dbReference>
<dbReference type="InterPro" id="IPR011044">
    <property type="entry name" value="Quino_amine_DH_bsu"/>
</dbReference>
<protein>
    <submittedName>
        <fullName evidence="2">WGR domain protein</fullName>
    </submittedName>
</protein>
<comment type="caution">
    <text evidence="2">The sequence shown here is derived from an EMBL/GenBank/DDBJ whole genome shotgun (WGS) entry which is preliminary data.</text>
</comment>
<reference evidence="2 3" key="1">
    <citation type="submission" date="2013-01" db="EMBL/GenBank/DDBJ databases">
        <authorList>
            <person name="Harkins D.M."/>
            <person name="Durkin A.S."/>
            <person name="Brinkac L.M."/>
            <person name="Haft D.H."/>
            <person name="Selengut J.D."/>
            <person name="Sanka R."/>
            <person name="DePew J."/>
            <person name="Purushe J."/>
            <person name="Chanthongthip A."/>
            <person name="Lattana O."/>
            <person name="Phetsouvanh R."/>
            <person name="Newton P.N."/>
            <person name="Vinetz J.M."/>
            <person name="Sutton G.G."/>
            <person name="Nierman W.C."/>
            <person name="Fouts D.E."/>
        </authorList>
    </citation>
    <scope>NUCLEOTIDE SEQUENCE [LARGE SCALE GENOMIC DNA]</scope>
    <source>
        <strain evidence="2 3">UI 13098</strain>
    </source>
</reference>
<dbReference type="EMBL" id="AHNU02000087">
    <property type="protein sequence ID" value="EMN88134.1"/>
    <property type="molecule type" value="Genomic_DNA"/>
</dbReference>
<gene>
    <name evidence="2" type="ORF">LEP1GSC108_0799</name>
</gene>
<dbReference type="InterPro" id="IPR015943">
    <property type="entry name" value="WD40/YVTN_repeat-like_dom_sf"/>
</dbReference>
<dbReference type="SUPFAM" id="SSF50969">
    <property type="entry name" value="YVTN repeat-like/Quinoprotein amine dehydrogenase"/>
    <property type="match status" value="1"/>
</dbReference>
<dbReference type="InterPro" id="IPR036930">
    <property type="entry name" value="WGR_dom_sf"/>
</dbReference>
<dbReference type="RefSeq" id="WP_004504374.1">
    <property type="nucleotide sequence ID" value="NZ_AHNU02000087.1"/>
</dbReference>
<proteinExistence type="predicted"/>